<keyword evidence="3" id="KW-1185">Reference proteome</keyword>
<dbReference type="PANTHER" id="PTHR31970:SF9">
    <property type="entry name" value="MOLYBDATE TRANSPORTER 2"/>
    <property type="match status" value="1"/>
</dbReference>
<evidence type="ECO:0000256" key="1">
    <source>
        <dbReference type="SAM" id="Phobius"/>
    </source>
</evidence>
<feature type="transmembrane region" description="Helical" evidence="1">
    <location>
        <begin position="313"/>
        <end position="336"/>
    </location>
</feature>
<dbReference type="EMBL" id="MU864364">
    <property type="protein sequence ID" value="KAK4190629.1"/>
    <property type="molecule type" value="Genomic_DNA"/>
</dbReference>
<organism evidence="2 3">
    <name type="scientific">Podospora australis</name>
    <dbReference type="NCBI Taxonomy" id="1536484"/>
    <lineage>
        <taxon>Eukaryota</taxon>
        <taxon>Fungi</taxon>
        <taxon>Dikarya</taxon>
        <taxon>Ascomycota</taxon>
        <taxon>Pezizomycotina</taxon>
        <taxon>Sordariomycetes</taxon>
        <taxon>Sordariomycetidae</taxon>
        <taxon>Sordariales</taxon>
        <taxon>Podosporaceae</taxon>
        <taxon>Podospora</taxon>
    </lineage>
</organism>
<keyword evidence="1" id="KW-0812">Transmembrane</keyword>
<dbReference type="InterPro" id="IPR031563">
    <property type="entry name" value="MOT1/MOT2"/>
</dbReference>
<dbReference type="Proteomes" id="UP001302126">
    <property type="component" value="Unassembled WGS sequence"/>
</dbReference>
<comment type="caution">
    <text evidence="2">The sequence shown here is derived from an EMBL/GenBank/DDBJ whole genome shotgun (WGS) entry which is preliminary data.</text>
</comment>
<feature type="transmembrane region" description="Helical" evidence="1">
    <location>
        <begin position="97"/>
        <end position="115"/>
    </location>
</feature>
<feature type="transmembrane region" description="Helical" evidence="1">
    <location>
        <begin position="273"/>
        <end position="293"/>
    </location>
</feature>
<keyword evidence="1" id="KW-0472">Membrane</keyword>
<evidence type="ECO:0000313" key="3">
    <source>
        <dbReference type="Proteomes" id="UP001302126"/>
    </source>
</evidence>
<feature type="transmembrane region" description="Helical" evidence="1">
    <location>
        <begin position="234"/>
        <end position="261"/>
    </location>
</feature>
<dbReference type="Pfam" id="PF16983">
    <property type="entry name" value="MFS_MOT1"/>
    <property type="match status" value="2"/>
</dbReference>
<feature type="transmembrane region" description="Helical" evidence="1">
    <location>
        <begin position="377"/>
        <end position="407"/>
    </location>
</feature>
<reference evidence="2" key="1">
    <citation type="journal article" date="2023" name="Mol. Phylogenet. Evol.">
        <title>Genome-scale phylogeny and comparative genomics of the fungal order Sordariales.</title>
        <authorList>
            <person name="Hensen N."/>
            <person name="Bonometti L."/>
            <person name="Westerberg I."/>
            <person name="Brannstrom I.O."/>
            <person name="Guillou S."/>
            <person name="Cros-Aarteil S."/>
            <person name="Calhoun S."/>
            <person name="Haridas S."/>
            <person name="Kuo A."/>
            <person name="Mondo S."/>
            <person name="Pangilinan J."/>
            <person name="Riley R."/>
            <person name="LaButti K."/>
            <person name="Andreopoulos B."/>
            <person name="Lipzen A."/>
            <person name="Chen C."/>
            <person name="Yan M."/>
            <person name="Daum C."/>
            <person name="Ng V."/>
            <person name="Clum A."/>
            <person name="Steindorff A."/>
            <person name="Ohm R.A."/>
            <person name="Martin F."/>
            <person name="Silar P."/>
            <person name="Natvig D.O."/>
            <person name="Lalanne C."/>
            <person name="Gautier V."/>
            <person name="Ament-Velasquez S.L."/>
            <person name="Kruys A."/>
            <person name="Hutchinson M.I."/>
            <person name="Powell A.J."/>
            <person name="Barry K."/>
            <person name="Miller A.N."/>
            <person name="Grigoriev I.V."/>
            <person name="Debuchy R."/>
            <person name="Gladieux P."/>
            <person name="Hiltunen Thoren M."/>
            <person name="Johannesson H."/>
        </authorList>
    </citation>
    <scope>NUCLEOTIDE SEQUENCE</scope>
    <source>
        <strain evidence="2">PSN309</strain>
    </source>
</reference>
<evidence type="ECO:0000313" key="2">
    <source>
        <dbReference type="EMBL" id="KAK4190629.1"/>
    </source>
</evidence>
<protein>
    <submittedName>
        <fullName evidence="2">Sulfate transporter</fullName>
    </submittedName>
</protein>
<proteinExistence type="predicted"/>
<sequence>MTAEMRLINHLKSLNRDNLAVLRASPASEISGALGDLGTLLPLMIALSLAHCIDLPSTLVFTGLFNVVTGMVFGIPLPVQPMKAIAAAVLSYSAQRTLPTTTTAGFFVSLTLLFLSTTNLLSLFTRYIPLQVIKGIQLGAGVRLAVTGTASLGPLRNADSLIVVGIPSFLFLLFTSRSPRFPTALYLFLAGVVLALLSTDMWEWPAIEIWKPKIRVDPTGLFDYFTFQESWGDAAAMAVAQLPLTVLNSVVAVSALAGGLYPDNQEKVPTVKSLGLSVGVMNVIGAWFGVMPVCHGSGGLAGQWRFGARSGASVMILGLMKMVLGVFFGNSLLGILEKFPRGVLGVMVLAAGLELAKAGLMGVTLTAETGRKEKEEWVVVMMTVLGLMGFRNDAAGFVMGMVTWGCYRGLDKLERRRERRVVVGDDGERRPLLR</sequence>
<dbReference type="AlphaFoldDB" id="A0AAN7AL24"/>
<feature type="transmembrane region" description="Helical" evidence="1">
    <location>
        <begin position="183"/>
        <end position="202"/>
    </location>
</feature>
<dbReference type="GO" id="GO:0015098">
    <property type="term" value="F:molybdate ion transmembrane transporter activity"/>
    <property type="evidence" value="ECO:0007669"/>
    <property type="project" value="InterPro"/>
</dbReference>
<keyword evidence="1" id="KW-1133">Transmembrane helix</keyword>
<accession>A0AAN7AL24</accession>
<dbReference type="PANTHER" id="PTHR31970">
    <property type="match status" value="1"/>
</dbReference>
<feature type="transmembrane region" description="Helical" evidence="1">
    <location>
        <begin position="57"/>
        <end position="77"/>
    </location>
</feature>
<feature type="transmembrane region" description="Helical" evidence="1">
    <location>
        <begin position="343"/>
        <end position="365"/>
    </location>
</feature>
<reference evidence="2" key="2">
    <citation type="submission" date="2023-05" db="EMBL/GenBank/DDBJ databases">
        <authorList>
            <consortium name="Lawrence Berkeley National Laboratory"/>
            <person name="Steindorff A."/>
            <person name="Hensen N."/>
            <person name="Bonometti L."/>
            <person name="Westerberg I."/>
            <person name="Brannstrom I.O."/>
            <person name="Guillou S."/>
            <person name="Cros-Aarteil S."/>
            <person name="Calhoun S."/>
            <person name="Haridas S."/>
            <person name="Kuo A."/>
            <person name="Mondo S."/>
            <person name="Pangilinan J."/>
            <person name="Riley R."/>
            <person name="Labutti K."/>
            <person name="Andreopoulos B."/>
            <person name="Lipzen A."/>
            <person name="Chen C."/>
            <person name="Yanf M."/>
            <person name="Daum C."/>
            <person name="Ng V."/>
            <person name="Clum A."/>
            <person name="Ohm R."/>
            <person name="Martin F."/>
            <person name="Silar P."/>
            <person name="Natvig D."/>
            <person name="Lalanne C."/>
            <person name="Gautier V."/>
            <person name="Ament-Velasquez S.L."/>
            <person name="Kruys A."/>
            <person name="Hutchinson M.I."/>
            <person name="Powell A.J."/>
            <person name="Barry K."/>
            <person name="Miller A.N."/>
            <person name="Grigoriev I.V."/>
            <person name="Debuchy R."/>
            <person name="Gladieux P."/>
            <person name="Thoren M.H."/>
            <person name="Johannesson H."/>
        </authorList>
    </citation>
    <scope>NUCLEOTIDE SEQUENCE</scope>
    <source>
        <strain evidence="2">PSN309</strain>
    </source>
</reference>
<gene>
    <name evidence="2" type="ORF">QBC35DRAFT_489287</name>
</gene>
<name>A0AAN7AL24_9PEZI</name>